<accession>A0ABU0WG36</accession>
<evidence type="ECO:0000313" key="4">
    <source>
        <dbReference type="Proteomes" id="UP001227317"/>
    </source>
</evidence>
<sequence length="137" mass="14589">MNIMIAGRRTSMRLEPTMWDALEDIARREGLTVNGLCTQIKDRLEEQIRRRGPTGDNSEVTLTSAVRVFIAAYFRRACTEDGHVQAGHGGGDPFVGTPFDLPPLDELDQPEGGSGATASAAPPPAASGDGLRAVLEA</sequence>
<dbReference type="Gene3D" id="1.10.3990.20">
    <property type="entry name" value="protein bp1543"/>
    <property type="match status" value="1"/>
</dbReference>
<dbReference type="Pfam" id="PF13467">
    <property type="entry name" value="RHH_4"/>
    <property type="match status" value="1"/>
</dbReference>
<name>A0ABU0WG36_9PROT</name>
<dbReference type="InterPro" id="IPR038268">
    <property type="entry name" value="RHH_sf"/>
</dbReference>
<proteinExistence type="predicted"/>
<evidence type="ECO:0000313" key="3">
    <source>
        <dbReference type="EMBL" id="MDQ2103169.1"/>
    </source>
</evidence>
<dbReference type="Proteomes" id="UP001227317">
    <property type="component" value="Unassembled WGS sequence"/>
</dbReference>
<comment type="caution">
    <text evidence="3">The sequence shown here is derived from an EMBL/GenBank/DDBJ whole genome shotgun (WGS) entry which is preliminary data.</text>
</comment>
<keyword evidence="4" id="KW-1185">Reference proteome</keyword>
<feature type="domain" description="Ribbon-helix-helix" evidence="2">
    <location>
        <begin position="2"/>
        <end position="73"/>
    </location>
</feature>
<organism evidence="3 4">
    <name type="scientific">Azospirillum isscasi</name>
    <dbReference type="NCBI Taxonomy" id="3053926"/>
    <lineage>
        <taxon>Bacteria</taxon>
        <taxon>Pseudomonadati</taxon>
        <taxon>Pseudomonadota</taxon>
        <taxon>Alphaproteobacteria</taxon>
        <taxon>Rhodospirillales</taxon>
        <taxon>Azospirillaceae</taxon>
        <taxon>Azospirillum</taxon>
    </lineage>
</organism>
<dbReference type="RefSeq" id="WP_306705925.1">
    <property type="nucleotide sequence ID" value="NZ_JAUJFI010000040.1"/>
</dbReference>
<gene>
    <name evidence="3" type="ORF">QSG27_10740</name>
</gene>
<dbReference type="InterPro" id="IPR027373">
    <property type="entry name" value="RHH_dom"/>
</dbReference>
<dbReference type="EMBL" id="JAUJFI010000040">
    <property type="protein sequence ID" value="MDQ2103169.1"/>
    <property type="molecule type" value="Genomic_DNA"/>
</dbReference>
<protein>
    <submittedName>
        <fullName evidence="3">Ribbon-helix-helix domain-containing protein</fullName>
    </submittedName>
</protein>
<evidence type="ECO:0000259" key="2">
    <source>
        <dbReference type="Pfam" id="PF13467"/>
    </source>
</evidence>
<evidence type="ECO:0000256" key="1">
    <source>
        <dbReference type="SAM" id="MobiDB-lite"/>
    </source>
</evidence>
<feature type="region of interest" description="Disordered" evidence="1">
    <location>
        <begin position="82"/>
        <end position="137"/>
    </location>
</feature>
<reference evidence="3 4" key="1">
    <citation type="submission" date="2023-06" db="EMBL/GenBank/DDBJ databases">
        <title>Azospirillum isscasensis sp.nov, a bacterium isolated from rhizosphere soil of rice.</title>
        <authorList>
            <person name="Wang H."/>
        </authorList>
    </citation>
    <scope>NUCLEOTIDE SEQUENCE [LARGE SCALE GENOMIC DNA]</scope>
    <source>
        <strain evidence="3 4">C340-1</strain>
    </source>
</reference>